<name>A0A378L8R0_9GAMM</name>
<dbReference type="InterPro" id="IPR027017">
    <property type="entry name" value="P60_peptidase_YkfC"/>
</dbReference>
<protein>
    <submittedName>
        <fullName evidence="9">SH3 domain of the SH3b1 type</fullName>
    </submittedName>
</protein>
<evidence type="ECO:0000259" key="5">
    <source>
        <dbReference type="Pfam" id="PF00877"/>
    </source>
</evidence>
<dbReference type="SUPFAM" id="SSF54001">
    <property type="entry name" value="Cysteine proteinases"/>
    <property type="match status" value="1"/>
</dbReference>
<evidence type="ECO:0000259" key="7">
    <source>
        <dbReference type="Pfam" id="PF12914"/>
    </source>
</evidence>
<evidence type="ECO:0000256" key="2">
    <source>
        <dbReference type="ARBA" id="ARBA00022670"/>
    </source>
</evidence>
<evidence type="ECO:0000313" key="8">
    <source>
        <dbReference type="EMBL" id="KTD80092.1"/>
    </source>
</evidence>
<evidence type="ECO:0000256" key="1">
    <source>
        <dbReference type="ARBA" id="ARBA00007074"/>
    </source>
</evidence>
<organism evidence="9 11">
    <name type="scientific">Legionella steigerwaltii</name>
    <dbReference type="NCBI Taxonomy" id="460"/>
    <lineage>
        <taxon>Bacteria</taxon>
        <taxon>Pseudomonadati</taxon>
        <taxon>Pseudomonadota</taxon>
        <taxon>Gammaproteobacteria</taxon>
        <taxon>Legionellales</taxon>
        <taxon>Legionellaceae</taxon>
        <taxon>Legionella</taxon>
    </lineage>
</organism>
<dbReference type="Proteomes" id="UP000054820">
    <property type="component" value="Unassembled WGS sequence"/>
</dbReference>
<dbReference type="STRING" id="460.Lstg_0626"/>
<keyword evidence="4" id="KW-0788">Thiol protease</keyword>
<dbReference type="InterPro" id="IPR000064">
    <property type="entry name" value="NLP_P60_dom"/>
</dbReference>
<evidence type="ECO:0000313" key="10">
    <source>
        <dbReference type="Proteomes" id="UP000054820"/>
    </source>
</evidence>
<dbReference type="Pfam" id="PF12913">
    <property type="entry name" value="SH3_6"/>
    <property type="match status" value="1"/>
</dbReference>
<sequence length="503" mass="57614">MLFGLFNLKYLSRHFYLFLGIFFLSVSCATEVPIYDFSIKPYSQNINDYLPSNGDDYESPLLTHEYQVAQLQQFYNHYYSDSSEGLSPWNDRMVLSILPVVKKIELELLKEYDNQNKPNEERHYAENFKEHDAIWLNRIQRNMDLSAIDALGFNEKNRAIAVNNTFARALPEHAPDFFHFTMPGQGFPFDNLQESVIWAGTPLYVFTTSQDKSWSLVLTPDAYFAWVKSSDIAYTSTQFIEQWKNAATKGLVAITETETSIMNQHHHFQFSGYIGAVFPLSSRDDNSISILIPVKNEHHQAVIQTGFVSSQSASLMPLDASKKNMAKLLKQLQNRPYGWGGAFFFNDCSQELKSLFTPFGIWLPRNSAQQAKISSGVDLTKNTVDERLSNLKTKGHPLMTIIYIGGHVMLYLGNRSINNHEEAAMTYQNVWGLSPENRDKRYIIGQAVFFPLLKYYPENPDISSLANKSYFKMIYLDELNAKSPTPETFSRSFMKPDSPNLIP</sequence>
<proteinExistence type="inferred from homology"/>
<dbReference type="Gene3D" id="3.90.1720.10">
    <property type="entry name" value="endopeptidase domain like (from Nostoc punctiforme)"/>
    <property type="match status" value="1"/>
</dbReference>
<evidence type="ECO:0000256" key="3">
    <source>
        <dbReference type="ARBA" id="ARBA00022801"/>
    </source>
</evidence>
<keyword evidence="2" id="KW-0645">Protease</keyword>
<gene>
    <name evidence="8" type="ORF">Lstg_0626</name>
    <name evidence="9" type="ORF">NCTC11991_01716</name>
</gene>
<feature type="domain" description="SH3b1" evidence="6">
    <location>
        <begin position="177"/>
        <end position="228"/>
    </location>
</feature>
<dbReference type="PIRSF" id="PIRSF019015">
    <property type="entry name" value="P60_peptidase_YkfC"/>
    <property type="match status" value="1"/>
</dbReference>
<feature type="domain" description="SH3b2-type SH3" evidence="7">
    <location>
        <begin position="238"/>
        <end position="284"/>
    </location>
</feature>
<dbReference type="Pfam" id="PF00877">
    <property type="entry name" value="NLPC_P60"/>
    <property type="match status" value="1"/>
</dbReference>
<evidence type="ECO:0000313" key="11">
    <source>
        <dbReference type="Proteomes" id="UP000255110"/>
    </source>
</evidence>
<dbReference type="AlphaFoldDB" id="A0A378L8R0"/>
<dbReference type="OrthoDB" id="9808890at2"/>
<evidence type="ECO:0000313" key="9">
    <source>
        <dbReference type="EMBL" id="STY23114.1"/>
    </source>
</evidence>
<dbReference type="InterPro" id="IPR026864">
    <property type="entry name" value="SH3b2-type_SH3"/>
</dbReference>
<dbReference type="EMBL" id="LNYZ01000004">
    <property type="protein sequence ID" value="KTD80092.1"/>
    <property type="molecule type" value="Genomic_DNA"/>
</dbReference>
<dbReference type="GO" id="GO:0008234">
    <property type="term" value="F:cysteine-type peptidase activity"/>
    <property type="evidence" value="ECO:0007669"/>
    <property type="project" value="UniProtKB-KW"/>
</dbReference>
<comment type="similarity">
    <text evidence="1">Belongs to the peptidase C40 family.</text>
</comment>
<dbReference type="Proteomes" id="UP000255110">
    <property type="component" value="Unassembled WGS sequence"/>
</dbReference>
<keyword evidence="3" id="KW-0378">Hydrolase</keyword>
<dbReference type="EMBL" id="UGOY01000001">
    <property type="protein sequence ID" value="STY23114.1"/>
    <property type="molecule type" value="Genomic_DNA"/>
</dbReference>
<reference evidence="9 11" key="2">
    <citation type="submission" date="2018-06" db="EMBL/GenBank/DDBJ databases">
        <authorList>
            <consortium name="Pathogen Informatics"/>
            <person name="Doyle S."/>
        </authorList>
    </citation>
    <scope>NUCLEOTIDE SEQUENCE [LARGE SCALE GENOMIC DNA]</scope>
    <source>
        <strain evidence="9 11">NCTC11991</strain>
    </source>
</reference>
<evidence type="ECO:0000256" key="4">
    <source>
        <dbReference type="ARBA" id="ARBA00022807"/>
    </source>
</evidence>
<dbReference type="InterPro" id="IPR038765">
    <property type="entry name" value="Papain-like_cys_pep_sf"/>
</dbReference>
<evidence type="ECO:0000259" key="6">
    <source>
        <dbReference type="Pfam" id="PF12913"/>
    </source>
</evidence>
<keyword evidence="10" id="KW-1185">Reference proteome</keyword>
<dbReference type="InterPro" id="IPR039439">
    <property type="entry name" value="SH3b1_dom"/>
</dbReference>
<dbReference type="RefSeq" id="WP_082650791.1">
    <property type="nucleotide sequence ID" value="NZ_CAAAIO010000003.1"/>
</dbReference>
<feature type="domain" description="NlpC/P60" evidence="5">
    <location>
        <begin position="335"/>
        <end position="425"/>
    </location>
</feature>
<dbReference type="Pfam" id="PF12914">
    <property type="entry name" value="SH3_7"/>
    <property type="match status" value="1"/>
</dbReference>
<dbReference type="GO" id="GO:0006508">
    <property type="term" value="P:proteolysis"/>
    <property type="evidence" value="ECO:0007669"/>
    <property type="project" value="UniProtKB-KW"/>
</dbReference>
<reference evidence="8 10" key="1">
    <citation type="submission" date="2015-11" db="EMBL/GenBank/DDBJ databases">
        <title>Genomic analysis of 38 Legionella species identifies large and diverse effector repertoires.</title>
        <authorList>
            <person name="Burstein D."/>
            <person name="Amaro F."/>
            <person name="Zusman T."/>
            <person name="Lifshitz Z."/>
            <person name="Cohen O."/>
            <person name="Gilbert J.A."/>
            <person name="Pupko T."/>
            <person name="Shuman H.A."/>
            <person name="Segal G."/>
        </authorList>
    </citation>
    <scope>NUCLEOTIDE SEQUENCE [LARGE SCALE GENOMIC DNA]</scope>
    <source>
        <strain evidence="8 10">SC-18-C9</strain>
    </source>
</reference>
<accession>A0A378L8R0</accession>